<dbReference type="PANTHER" id="PTHR37423:SF2">
    <property type="entry name" value="MEMBRANE-BOUND LYTIC MUREIN TRANSGLYCOSYLASE C"/>
    <property type="match status" value="1"/>
</dbReference>
<feature type="region of interest" description="Disordered" evidence="2">
    <location>
        <begin position="229"/>
        <end position="251"/>
    </location>
</feature>
<protein>
    <submittedName>
        <fullName evidence="5">Lytic transglycosylase catalytic</fullName>
    </submittedName>
</protein>
<dbReference type="AlphaFoldDB" id="S7U6A0"/>
<proteinExistence type="inferred from homology"/>
<feature type="domain" description="DUF4124" evidence="4">
    <location>
        <begin position="28"/>
        <end position="71"/>
    </location>
</feature>
<dbReference type="Proteomes" id="UP000014977">
    <property type="component" value="Unassembled WGS sequence"/>
</dbReference>
<evidence type="ECO:0000313" key="6">
    <source>
        <dbReference type="Proteomes" id="UP000014977"/>
    </source>
</evidence>
<dbReference type="Pfam" id="PF01464">
    <property type="entry name" value="SLT"/>
    <property type="match status" value="1"/>
</dbReference>
<evidence type="ECO:0000256" key="2">
    <source>
        <dbReference type="SAM" id="MobiDB-lite"/>
    </source>
</evidence>
<dbReference type="eggNOG" id="COG0741">
    <property type="taxonomic scope" value="Bacteria"/>
</dbReference>
<sequence length="264" mass="29911">MILIRRIKRFYFPGLCVLWLLGTSVTDLRADIYRYVDDSGVMHFTNVPTSERYEIFIKGDTESPPNDPSDAPSVSIESALTSDVQYAGVTSFSGTDIYDDYIAIAAQSYDIPFCLVKSIIKAESNFDCKAISIKGAQGLMQLMPDTAKLMNVSDPFDPYENIMGGTRYFRMLLNQFNGRVRHALAGYNAGPGNVERHNGIPPFRETRDYIGRVARFYRQLKWMEGFREEQAKETGQEDRDQDNHPVAVDPVRIEGKLTQLTHVN</sequence>
<keyword evidence="6" id="KW-1185">Reference proteome</keyword>
<dbReference type="OrthoDB" id="9781970at2"/>
<evidence type="ECO:0000259" key="3">
    <source>
        <dbReference type="Pfam" id="PF01464"/>
    </source>
</evidence>
<dbReference type="EMBL" id="ATHJ01000013">
    <property type="protein sequence ID" value="EPR44857.1"/>
    <property type="molecule type" value="Genomic_DNA"/>
</dbReference>
<evidence type="ECO:0000313" key="5">
    <source>
        <dbReference type="EMBL" id="EPR44857.1"/>
    </source>
</evidence>
<dbReference type="CDD" id="cd00254">
    <property type="entry name" value="LT-like"/>
    <property type="match status" value="1"/>
</dbReference>
<evidence type="ECO:0000259" key="4">
    <source>
        <dbReference type="Pfam" id="PF13511"/>
    </source>
</evidence>
<feature type="domain" description="Transglycosylase SLT" evidence="3">
    <location>
        <begin position="101"/>
        <end position="207"/>
    </location>
</feature>
<organism evidence="5 6">
    <name type="scientific">Desulfococcus multivorans DSM 2059</name>
    <dbReference type="NCBI Taxonomy" id="1121405"/>
    <lineage>
        <taxon>Bacteria</taxon>
        <taxon>Pseudomonadati</taxon>
        <taxon>Thermodesulfobacteriota</taxon>
        <taxon>Desulfobacteria</taxon>
        <taxon>Desulfobacterales</taxon>
        <taxon>Desulfococcaceae</taxon>
        <taxon>Desulfococcus</taxon>
    </lineage>
</organism>
<dbReference type="Gene3D" id="1.10.530.10">
    <property type="match status" value="1"/>
</dbReference>
<dbReference type="InterPro" id="IPR023346">
    <property type="entry name" value="Lysozyme-like_dom_sf"/>
</dbReference>
<dbReference type="PANTHER" id="PTHR37423">
    <property type="entry name" value="SOLUBLE LYTIC MUREIN TRANSGLYCOSYLASE-RELATED"/>
    <property type="match status" value="1"/>
</dbReference>
<comment type="caution">
    <text evidence="5">The sequence shown here is derived from an EMBL/GenBank/DDBJ whole genome shotgun (WGS) entry which is preliminary data.</text>
</comment>
<gene>
    <name evidence="5" type="ORF">dsmv_3749</name>
</gene>
<dbReference type="InterPro" id="IPR025392">
    <property type="entry name" value="DUF4124"/>
</dbReference>
<reference evidence="5 6" key="1">
    <citation type="journal article" date="2013" name="Genome Announc.">
        <title>Draft genome sequences for three mercury-methylating, sulfate-reducing bacteria.</title>
        <authorList>
            <person name="Brown S.D."/>
            <person name="Hurt R.A.Jr."/>
            <person name="Gilmour C.C."/>
            <person name="Elias D.A."/>
        </authorList>
    </citation>
    <scope>NUCLEOTIDE SEQUENCE [LARGE SCALE GENOMIC DNA]</scope>
    <source>
        <strain evidence="5 6">DSM 2059</strain>
    </source>
</reference>
<dbReference type="Pfam" id="PF13511">
    <property type="entry name" value="DUF4124"/>
    <property type="match status" value="1"/>
</dbReference>
<dbReference type="STRING" id="897.B2D07_00010"/>
<dbReference type="SUPFAM" id="SSF53955">
    <property type="entry name" value="Lysozyme-like"/>
    <property type="match status" value="1"/>
</dbReference>
<dbReference type="InterPro" id="IPR008258">
    <property type="entry name" value="Transglycosylase_SLT_dom_1"/>
</dbReference>
<comment type="similarity">
    <text evidence="1">Belongs to the transglycosylase Slt family.</text>
</comment>
<accession>S7U6A0</accession>
<dbReference type="RefSeq" id="WP_020875356.1">
    <property type="nucleotide sequence ID" value="NZ_ATHJ01000013.1"/>
</dbReference>
<evidence type="ECO:0000256" key="1">
    <source>
        <dbReference type="ARBA" id="ARBA00007734"/>
    </source>
</evidence>
<feature type="compositionally biased region" description="Basic and acidic residues" evidence="2">
    <location>
        <begin position="229"/>
        <end position="243"/>
    </location>
</feature>
<name>S7U6A0_DESML</name>